<dbReference type="PANTHER" id="PTHR46438:SF2">
    <property type="entry name" value="ALPHA_BETA-HYDROLASES SUPERFAMILY PROTEIN"/>
    <property type="match status" value="1"/>
</dbReference>
<dbReference type="SUPFAM" id="SSF53474">
    <property type="entry name" value="alpha/beta-Hydrolases"/>
    <property type="match status" value="1"/>
</dbReference>
<dbReference type="InterPro" id="IPR000073">
    <property type="entry name" value="AB_hydrolase_1"/>
</dbReference>
<dbReference type="EMBL" id="CP053586">
    <property type="protein sequence ID" value="WNZ21762.1"/>
    <property type="molecule type" value="Genomic_DNA"/>
</dbReference>
<protein>
    <submittedName>
        <fullName evidence="2">Alpha/beta fold hydrolase</fullName>
    </submittedName>
</protein>
<feature type="domain" description="AB hydrolase-1" evidence="1">
    <location>
        <begin position="45"/>
        <end position="294"/>
    </location>
</feature>
<reference evidence="2" key="1">
    <citation type="submission" date="2020-05" db="EMBL/GenBank/DDBJ databases">
        <authorList>
            <person name="Zhu T."/>
            <person name="Keshari N."/>
            <person name="Lu X."/>
        </authorList>
    </citation>
    <scope>NUCLEOTIDE SEQUENCE</scope>
    <source>
        <strain evidence="2">NK1-12</strain>
    </source>
</reference>
<dbReference type="InterPro" id="IPR000639">
    <property type="entry name" value="Epox_hydrolase-like"/>
</dbReference>
<organism evidence="2">
    <name type="scientific">Leptolyngbya sp. NK1-12</name>
    <dbReference type="NCBI Taxonomy" id="2547451"/>
    <lineage>
        <taxon>Bacteria</taxon>
        <taxon>Bacillati</taxon>
        <taxon>Cyanobacteriota</taxon>
        <taxon>Cyanophyceae</taxon>
        <taxon>Leptolyngbyales</taxon>
        <taxon>Leptolyngbyaceae</taxon>
        <taxon>Leptolyngbya group</taxon>
        <taxon>Leptolyngbya</taxon>
    </lineage>
</organism>
<accession>A0AA96WS82</accession>
<dbReference type="PANTHER" id="PTHR46438">
    <property type="entry name" value="ALPHA/BETA-HYDROLASES SUPERFAMILY PROTEIN"/>
    <property type="match status" value="1"/>
</dbReference>
<evidence type="ECO:0000259" key="1">
    <source>
        <dbReference type="Pfam" id="PF12697"/>
    </source>
</evidence>
<dbReference type="RefSeq" id="WP_316433062.1">
    <property type="nucleotide sequence ID" value="NZ_CP053586.1"/>
</dbReference>
<gene>
    <name evidence="2" type="ORF">HJG54_02015</name>
</gene>
<dbReference type="AlphaFoldDB" id="A0AA96WS82"/>
<sequence>MKLTPLQSGHLQLGFQRDWIWRGWKVRYTFAWSGQARSGEEATPLLLLHGFGSALTQWHENILPLSQAHPVYALDLVGFGVSEKASTTYKVGLWVEQIYEFWRVFINRPIALVGHSLGALVALSAAVAHPEMVERLILITLPAARQEILPGWLQPLVASVEGLFTTPLLVRPLFKLVLRPGVIRSVLRKVYINQERVTEALIESFLQPGYDRGASRAFCRLAQARTQTDFSRATKELLQEVDVPILLLWGEQDRVIPLTWGKHIANALHSQLQLVEIPDAGHCPYDESAERVNAEILAWLATAV</sequence>
<dbReference type="PRINTS" id="PR00111">
    <property type="entry name" value="ABHYDROLASE"/>
</dbReference>
<proteinExistence type="predicted"/>
<name>A0AA96WS82_9CYAN</name>
<dbReference type="InterPro" id="IPR029058">
    <property type="entry name" value="AB_hydrolase_fold"/>
</dbReference>
<evidence type="ECO:0000313" key="2">
    <source>
        <dbReference type="EMBL" id="WNZ21762.1"/>
    </source>
</evidence>
<dbReference type="Gene3D" id="3.40.50.1820">
    <property type="entry name" value="alpha/beta hydrolase"/>
    <property type="match status" value="1"/>
</dbReference>
<dbReference type="PRINTS" id="PR00412">
    <property type="entry name" value="EPOXHYDRLASE"/>
</dbReference>
<dbReference type="Pfam" id="PF12697">
    <property type="entry name" value="Abhydrolase_6"/>
    <property type="match status" value="1"/>
</dbReference>
<keyword evidence="2" id="KW-0378">Hydrolase</keyword>
<dbReference type="GO" id="GO:0016787">
    <property type="term" value="F:hydrolase activity"/>
    <property type="evidence" value="ECO:0007669"/>
    <property type="project" value="UniProtKB-KW"/>
</dbReference>